<accession>A0ABX0NAQ1</accession>
<evidence type="ECO:0000313" key="1">
    <source>
        <dbReference type="EMBL" id="NHZ81388.1"/>
    </source>
</evidence>
<gene>
    <name evidence="1" type="ORF">F2P44_19205</name>
</gene>
<keyword evidence="2" id="KW-1185">Reference proteome</keyword>
<comment type="caution">
    <text evidence="1">The sequence shown here is derived from an EMBL/GenBank/DDBJ whole genome shotgun (WGS) entry which is preliminary data.</text>
</comment>
<sequence length="339" mass="35024">MLAPAGAFDSYWIGKEGLVKLELTRDLAGVTEKSTVSINVTAMPASIYKPGTVALVVARIAQSIMTQASSSLLQSTSASIYRANIAQTFGSGSPPAMTDMNIDQLKVLDRLLLSWLLALGLDITASPKFKSQASLRHMAPPDIFGGASSTDISLFDDLAAMTNALASKARESAGKLITAGGVAVAVGLTVAAGTALGGGLIVGGAAAIGAGLMFGMAEGFVFDNAINFAGNGTAKQIEWGKTAKFYGEQLLSNFTENVLAKNFGSKELLTGPGSRLYAFAVDTTKSFISAEIASKIAVATSRILGVVVDVKPLPPYKATCRSPEVVGPNVDLSLPLCPR</sequence>
<dbReference type="Proteomes" id="UP000621455">
    <property type="component" value="Unassembled WGS sequence"/>
</dbReference>
<evidence type="ECO:0000313" key="2">
    <source>
        <dbReference type="Proteomes" id="UP000621455"/>
    </source>
</evidence>
<dbReference type="RefSeq" id="WP_167088721.1">
    <property type="nucleotide sequence ID" value="NZ_WHJG01000021.1"/>
</dbReference>
<name>A0ABX0NAQ1_9BURK</name>
<reference evidence="1 2" key="1">
    <citation type="submission" date="2019-10" db="EMBL/GenBank/DDBJ databases">
        <title>Taxonomy of Antarctic Massilia spp.: description of Massilia rubra sp. nov., Massilia aquatica sp. nov., Massilia mucilaginosa sp. nov., Massilia frigida sp. nov. isolated from streams, lakes and regoliths.</title>
        <authorList>
            <person name="Holochova P."/>
            <person name="Sedlacek I."/>
            <person name="Kralova S."/>
            <person name="Maslanova I."/>
            <person name="Busse H.-J."/>
            <person name="Stankova E."/>
            <person name="Vrbovska V."/>
            <person name="Kovarovic V."/>
            <person name="Bartak M."/>
            <person name="Svec P."/>
            <person name="Pantucek R."/>
        </authorList>
    </citation>
    <scope>NUCLEOTIDE SEQUENCE [LARGE SCALE GENOMIC DNA]</scope>
    <source>
        <strain evidence="1 2">CCM 8695</strain>
    </source>
</reference>
<dbReference type="EMBL" id="WHJG01000021">
    <property type="protein sequence ID" value="NHZ81388.1"/>
    <property type="molecule type" value="Genomic_DNA"/>
</dbReference>
<proteinExistence type="predicted"/>
<protein>
    <submittedName>
        <fullName evidence="1">Uncharacterized protein</fullName>
    </submittedName>
</protein>
<organism evidence="1 2">
    <name type="scientific">Massilia frigida</name>
    <dbReference type="NCBI Taxonomy" id="2609281"/>
    <lineage>
        <taxon>Bacteria</taxon>
        <taxon>Pseudomonadati</taxon>
        <taxon>Pseudomonadota</taxon>
        <taxon>Betaproteobacteria</taxon>
        <taxon>Burkholderiales</taxon>
        <taxon>Oxalobacteraceae</taxon>
        <taxon>Telluria group</taxon>
        <taxon>Massilia</taxon>
    </lineage>
</organism>